<sequence length="335" mass="36927">MRVGLSVYGTTYSMGLRPEAGRPQVTARDVMDQAIGYGLAGVELPATMVEAGDVDELRRYAAERGLFITVDTGGYDPDALARVIDLARRVGAATVRTVVGGAKIGGDRRPLAGRWQAFLDEVLAKLRKAVEYAERAGVTLAVENHQDLASEELLWLCESIGSPFFGINLDSGNPLATAEEPVEYFRRVAPYVKNVHLKDYWVWLSEEGYRLVRCPLGQGLTDFPALLDILDQAVPGVTMAIELGALEARHIRVFAADFWPDYPPRTAAQLVEALRVVHQNARGGGDWRTPYERGEPPEVIAAYEERQLLQSVAYVHALAAERGKQGERPDRTEPR</sequence>
<proteinExistence type="predicted"/>
<dbReference type="Proteomes" id="UP000256485">
    <property type="component" value="Unassembled WGS sequence"/>
</dbReference>
<keyword evidence="2" id="KW-0413">Isomerase</keyword>
<dbReference type="GO" id="GO:0016853">
    <property type="term" value="F:isomerase activity"/>
    <property type="evidence" value="ECO:0007669"/>
    <property type="project" value="UniProtKB-KW"/>
</dbReference>
<reference evidence="2 3" key="1">
    <citation type="submission" date="2018-08" db="EMBL/GenBank/DDBJ databases">
        <title>Sequencing the genomes of 1000 actinobacteria strains.</title>
        <authorList>
            <person name="Klenk H.-P."/>
        </authorList>
    </citation>
    <scope>NUCLEOTIDE SEQUENCE [LARGE SCALE GENOMIC DNA]</scope>
    <source>
        <strain evidence="2 3">DSM 22891</strain>
    </source>
</reference>
<dbReference type="InterPro" id="IPR050312">
    <property type="entry name" value="IolE/XylAMocC-like"/>
</dbReference>
<name>A0A3D9V620_THECX</name>
<comment type="caution">
    <text evidence="2">The sequence shown here is derived from an EMBL/GenBank/DDBJ whole genome shotgun (WGS) entry which is preliminary data.</text>
</comment>
<dbReference type="InterPro" id="IPR036237">
    <property type="entry name" value="Xyl_isomerase-like_sf"/>
</dbReference>
<dbReference type="Pfam" id="PF01261">
    <property type="entry name" value="AP_endonuc_2"/>
    <property type="match status" value="1"/>
</dbReference>
<dbReference type="EMBL" id="QTUC01000001">
    <property type="protein sequence ID" value="REF37242.1"/>
    <property type="molecule type" value="Genomic_DNA"/>
</dbReference>
<dbReference type="InterPro" id="IPR013022">
    <property type="entry name" value="Xyl_isomerase-like_TIM-brl"/>
</dbReference>
<evidence type="ECO:0000313" key="2">
    <source>
        <dbReference type="EMBL" id="REF37242.1"/>
    </source>
</evidence>
<keyword evidence="3" id="KW-1185">Reference proteome</keyword>
<evidence type="ECO:0000313" key="3">
    <source>
        <dbReference type="Proteomes" id="UP000256485"/>
    </source>
</evidence>
<dbReference type="PANTHER" id="PTHR12110:SF53">
    <property type="entry name" value="BLR5974 PROTEIN"/>
    <property type="match status" value="1"/>
</dbReference>
<accession>A0A3D9V620</accession>
<gene>
    <name evidence="2" type="ORF">DFJ64_2683</name>
</gene>
<dbReference type="PANTHER" id="PTHR12110">
    <property type="entry name" value="HYDROXYPYRUVATE ISOMERASE"/>
    <property type="match status" value="1"/>
</dbReference>
<dbReference type="Gene3D" id="3.20.20.150">
    <property type="entry name" value="Divalent-metal-dependent TIM barrel enzymes"/>
    <property type="match status" value="1"/>
</dbReference>
<feature type="domain" description="Xylose isomerase-like TIM barrel" evidence="1">
    <location>
        <begin position="34"/>
        <end position="243"/>
    </location>
</feature>
<dbReference type="OrthoDB" id="3350993at2"/>
<protein>
    <submittedName>
        <fullName evidence="2">Sugar phosphate isomerase/epimerase</fullName>
    </submittedName>
</protein>
<organism evidence="2 3">
    <name type="scientific">Thermasporomyces composti</name>
    <dbReference type="NCBI Taxonomy" id="696763"/>
    <lineage>
        <taxon>Bacteria</taxon>
        <taxon>Bacillati</taxon>
        <taxon>Actinomycetota</taxon>
        <taxon>Actinomycetes</taxon>
        <taxon>Propionibacteriales</taxon>
        <taxon>Nocardioidaceae</taxon>
        <taxon>Thermasporomyces</taxon>
    </lineage>
</organism>
<dbReference type="AlphaFoldDB" id="A0A3D9V620"/>
<dbReference type="SUPFAM" id="SSF51658">
    <property type="entry name" value="Xylose isomerase-like"/>
    <property type="match status" value="1"/>
</dbReference>
<evidence type="ECO:0000259" key="1">
    <source>
        <dbReference type="Pfam" id="PF01261"/>
    </source>
</evidence>